<protein>
    <recommendedName>
        <fullName evidence="9">FAD/NAD(P)-binding domain-containing protein</fullName>
    </recommendedName>
</protein>
<evidence type="ECO:0000259" key="5">
    <source>
        <dbReference type="Pfam" id="PF07992"/>
    </source>
</evidence>
<dbReference type="PANTHER" id="PTHR43014">
    <property type="entry name" value="MERCURIC REDUCTASE"/>
    <property type="match status" value="1"/>
</dbReference>
<evidence type="ECO:0000313" key="7">
    <source>
        <dbReference type="EnsemblProtists" id="EKX40559"/>
    </source>
</evidence>
<feature type="region of interest" description="Disordered" evidence="3">
    <location>
        <begin position="577"/>
        <end position="600"/>
    </location>
</feature>
<evidence type="ECO:0000313" key="8">
    <source>
        <dbReference type="Proteomes" id="UP000011087"/>
    </source>
</evidence>
<dbReference type="EnsemblProtists" id="EKX40559">
    <property type="protein sequence ID" value="EKX40559"/>
    <property type="gene ID" value="GUITHDRAFT_142663"/>
</dbReference>
<dbReference type="PANTHER" id="PTHR43014:SF2">
    <property type="entry name" value="MERCURIC REDUCTASE"/>
    <property type="match status" value="1"/>
</dbReference>
<keyword evidence="2" id="KW-0274">FAD</keyword>
<evidence type="ECO:0000256" key="1">
    <source>
        <dbReference type="ARBA" id="ARBA00022630"/>
    </source>
</evidence>
<dbReference type="OrthoDB" id="361797at2759"/>
<name>L1IXE4_GUITC</name>
<dbReference type="InterPro" id="IPR036188">
    <property type="entry name" value="FAD/NAD-bd_sf"/>
</dbReference>
<dbReference type="HOGENOM" id="CLU_395615_0_0_1"/>
<gene>
    <name evidence="6" type="ORF">GUITHDRAFT_142663</name>
</gene>
<dbReference type="PRINTS" id="PR00411">
    <property type="entry name" value="PNDRDTASEI"/>
</dbReference>
<dbReference type="KEGG" id="gtt:GUITHDRAFT_142663"/>
<organism evidence="6">
    <name type="scientific">Guillardia theta (strain CCMP2712)</name>
    <name type="common">Cryptophyte</name>
    <dbReference type="NCBI Taxonomy" id="905079"/>
    <lineage>
        <taxon>Eukaryota</taxon>
        <taxon>Cryptophyceae</taxon>
        <taxon>Pyrenomonadales</taxon>
        <taxon>Geminigeraceae</taxon>
        <taxon>Guillardia</taxon>
    </lineage>
</organism>
<dbReference type="Pfam" id="PF07992">
    <property type="entry name" value="Pyr_redox_2"/>
    <property type="match status" value="1"/>
</dbReference>
<dbReference type="AlphaFoldDB" id="L1IXE4"/>
<dbReference type="InterPro" id="IPR016156">
    <property type="entry name" value="FAD/NAD-linked_Rdtase_dimer_sf"/>
</dbReference>
<dbReference type="Proteomes" id="UP000011087">
    <property type="component" value="Unassembled WGS sequence"/>
</dbReference>
<sequence length="697" mass="74593">MLWAMTNAVGAGAGAGVGGGGGGAGAAAGAGGAGAGAGAASRGPAGGACIEANLMGFHHSRLIRVGGAQFSPSCQVRAGREDLMRPTCGGWNDGRNCEMLGWRRKILGNVQSGSRAGASGQRQGDWRWKTLSRKCSSFVHSSSKILRNLIVLLLLIVGTWFQSPKVASAKEGVGVQAEQAEQERVVNPNSRAWKEEFKGSELPLWAQFARRDVTLANMEDKEMFMTECKAVVQSPVEYVYVMTFGSLEEQERFLLRHSGVEQPAMVPSQGGAVEAAKEGEGGLVEMSPGFIFRTAVLVLSVLCISALNMPIQSPTIRLFDKASRKKEESVRKKFGRVVARGANSSAALLSTKIPGKQDASSYDFVVIGGGAAGLMAAGLGTSLGAKTVLIEADEIGGDCTNQAILEEQSFRFTTSHIQSVVARVKSHESAEAIQKAGISFIHGQASFKGQNKILVRRSDGNSSEIVGKKILICTGAEPKVPAIKGIRNVNFWTYRDAGVSFSEEGIVVDEHQRTTVANIMAAGDCCTGQDKFSHVAGLLSPFLQAFIATKAALLPWWLRGSISKSSSVVPRVVYTKPEERDGRRRRREEGASDGKDGRYGKVGRQWTKVSVTKSMLDRSLADEEAEQAFIEVYIHNDGQVLGSTMVSNRAGELVTLVAIAINNKIHVKDLATTIHPYPSYAFALHKLLASFLQEAFL</sequence>
<dbReference type="GO" id="GO:0003955">
    <property type="term" value="F:NAD(P)H dehydrogenase (quinone) activity"/>
    <property type="evidence" value="ECO:0007669"/>
    <property type="project" value="TreeGrafter"/>
</dbReference>
<dbReference type="InterPro" id="IPR004099">
    <property type="entry name" value="Pyr_nucl-diS_OxRdtase_dimer"/>
</dbReference>
<feature type="compositionally biased region" description="Basic and acidic residues" evidence="3">
    <location>
        <begin position="577"/>
        <end position="599"/>
    </location>
</feature>
<dbReference type="Gene3D" id="3.50.50.60">
    <property type="entry name" value="FAD/NAD(P)-binding domain"/>
    <property type="match status" value="2"/>
</dbReference>
<evidence type="ECO:0000256" key="2">
    <source>
        <dbReference type="ARBA" id="ARBA00022827"/>
    </source>
</evidence>
<evidence type="ECO:0008006" key="9">
    <source>
        <dbReference type="Google" id="ProtNLM"/>
    </source>
</evidence>
<proteinExistence type="predicted"/>
<evidence type="ECO:0000256" key="3">
    <source>
        <dbReference type="SAM" id="MobiDB-lite"/>
    </source>
</evidence>
<dbReference type="SUPFAM" id="SSF55424">
    <property type="entry name" value="FAD/NAD-linked reductases, dimerisation (C-terminal) domain"/>
    <property type="match status" value="1"/>
</dbReference>
<dbReference type="PaxDb" id="55529-EKX40559"/>
<dbReference type="EMBL" id="JH993030">
    <property type="protein sequence ID" value="EKX40559.1"/>
    <property type="molecule type" value="Genomic_DNA"/>
</dbReference>
<keyword evidence="1" id="KW-0285">Flavoprotein</keyword>
<dbReference type="GO" id="GO:0050660">
    <property type="term" value="F:flavin adenine dinucleotide binding"/>
    <property type="evidence" value="ECO:0007669"/>
    <property type="project" value="TreeGrafter"/>
</dbReference>
<dbReference type="Gene3D" id="3.30.390.30">
    <property type="match status" value="1"/>
</dbReference>
<feature type="domain" description="Pyridine nucleotide-disulphide oxidoreductase dimerisation" evidence="4">
    <location>
        <begin position="612"/>
        <end position="684"/>
    </location>
</feature>
<dbReference type="STRING" id="905079.L1IXE4"/>
<evidence type="ECO:0000259" key="4">
    <source>
        <dbReference type="Pfam" id="PF02852"/>
    </source>
</evidence>
<dbReference type="SUPFAM" id="SSF51905">
    <property type="entry name" value="FAD/NAD(P)-binding domain"/>
    <property type="match status" value="1"/>
</dbReference>
<dbReference type="GeneID" id="17297203"/>
<dbReference type="RefSeq" id="XP_005827539.1">
    <property type="nucleotide sequence ID" value="XM_005827482.1"/>
</dbReference>
<reference evidence="8" key="2">
    <citation type="submission" date="2012-11" db="EMBL/GenBank/DDBJ databases">
        <authorList>
            <person name="Kuo A."/>
            <person name="Curtis B.A."/>
            <person name="Tanifuji G."/>
            <person name="Burki F."/>
            <person name="Gruber A."/>
            <person name="Irimia M."/>
            <person name="Maruyama S."/>
            <person name="Arias M.C."/>
            <person name="Ball S.G."/>
            <person name="Gile G.H."/>
            <person name="Hirakawa Y."/>
            <person name="Hopkins J.F."/>
            <person name="Rensing S.A."/>
            <person name="Schmutz J."/>
            <person name="Symeonidi A."/>
            <person name="Elias M."/>
            <person name="Eveleigh R.J."/>
            <person name="Herman E.K."/>
            <person name="Klute M.J."/>
            <person name="Nakayama T."/>
            <person name="Obornik M."/>
            <person name="Reyes-Prieto A."/>
            <person name="Armbrust E.V."/>
            <person name="Aves S.J."/>
            <person name="Beiko R.G."/>
            <person name="Coutinho P."/>
            <person name="Dacks J.B."/>
            <person name="Durnford D.G."/>
            <person name="Fast N.M."/>
            <person name="Green B.R."/>
            <person name="Grisdale C."/>
            <person name="Hempe F."/>
            <person name="Henrissat B."/>
            <person name="Hoppner M.P."/>
            <person name="Ishida K.-I."/>
            <person name="Kim E."/>
            <person name="Koreny L."/>
            <person name="Kroth P.G."/>
            <person name="Liu Y."/>
            <person name="Malik S.-B."/>
            <person name="Maier U.G."/>
            <person name="McRose D."/>
            <person name="Mock T."/>
            <person name="Neilson J.A."/>
            <person name="Onodera N.T."/>
            <person name="Poole A.M."/>
            <person name="Pritham E.J."/>
            <person name="Richards T.A."/>
            <person name="Rocap G."/>
            <person name="Roy S.W."/>
            <person name="Sarai C."/>
            <person name="Schaack S."/>
            <person name="Shirato S."/>
            <person name="Slamovits C.H."/>
            <person name="Spencer D.F."/>
            <person name="Suzuki S."/>
            <person name="Worden A.Z."/>
            <person name="Zauner S."/>
            <person name="Barry K."/>
            <person name="Bell C."/>
            <person name="Bharti A.K."/>
            <person name="Crow J.A."/>
            <person name="Grimwood J."/>
            <person name="Kramer R."/>
            <person name="Lindquist E."/>
            <person name="Lucas S."/>
            <person name="Salamov A."/>
            <person name="McFadden G.I."/>
            <person name="Lane C.E."/>
            <person name="Keeling P.J."/>
            <person name="Gray M.W."/>
            <person name="Grigoriev I.V."/>
            <person name="Archibald J.M."/>
        </authorList>
    </citation>
    <scope>NUCLEOTIDE SEQUENCE</scope>
    <source>
        <strain evidence="8">CCMP2712</strain>
    </source>
</reference>
<dbReference type="InterPro" id="IPR023753">
    <property type="entry name" value="FAD/NAD-binding_dom"/>
</dbReference>
<reference evidence="6 8" key="1">
    <citation type="journal article" date="2012" name="Nature">
        <title>Algal genomes reveal evolutionary mosaicism and the fate of nucleomorphs.</title>
        <authorList>
            <consortium name="DOE Joint Genome Institute"/>
            <person name="Curtis B.A."/>
            <person name="Tanifuji G."/>
            <person name="Burki F."/>
            <person name="Gruber A."/>
            <person name="Irimia M."/>
            <person name="Maruyama S."/>
            <person name="Arias M.C."/>
            <person name="Ball S.G."/>
            <person name="Gile G.H."/>
            <person name="Hirakawa Y."/>
            <person name="Hopkins J.F."/>
            <person name="Kuo A."/>
            <person name="Rensing S.A."/>
            <person name="Schmutz J."/>
            <person name="Symeonidi A."/>
            <person name="Elias M."/>
            <person name="Eveleigh R.J."/>
            <person name="Herman E.K."/>
            <person name="Klute M.J."/>
            <person name="Nakayama T."/>
            <person name="Obornik M."/>
            <person name="Reyes-Prieto A."/>
            <person name="Armbrust E.V."/>
            <person name="Aves S.J."/>
            <person name="Beiko R.G."/>
            <person name="Coutinho P."/>
            <person name="Dacks J.B."/>
            <person name="Durnford D.G."/>
            <person name="Fast N.M."/>
            <person name="Green B.R."/>
            <person name="Grisdale C.J."/>
            <person name="Hempel F."/>
            <person name="Henrissat B."/>
            <person name="Hoppner M.P."/>
            <person name="Ishida K."/>
            <person name="Kim E."/>
            <person name="Koreny L."/>
            <person name="Kroth P.G."/>
            <person name="Liu Y."/>
            <person name="Malik S.B."/>
            <person name="Maier U.G."/>
            <person name="McRose D."/>
            <person name="Mock T."/>
            <person name="Neilson J.A."/>
            <person name="Onodera N.T."/>
            <person name="Poole A.M."/>
            <person name="Pritham E.J."/>
            <person name="Richards T.A."/>
            <person name="Rocap G."/>
            <person name="Roy S.W."/>
            <person name="Sarai C."/>
            <person name="Schaack S."/>
            <person name="Shirato S."/>
            <person name="Slamovits C.H."/>
            <person name="Spencer D.F."/>
            <person name="Suzuki S."/>
            <person name="Worden A.Z."/>
            <person name="Zauner S."/>
            <person name="Barry K."/>
            <person name="Bell C."/>
            <person name="Bharti A.K."/>
            <person name="Crow J.A."/>
            <person name="Grimwood J."/>
            <person name="Kramer R."/>
            <person name="Lindquist E."/>
            <person name="Lucas S."/>
            <person name="Salamov A."/>
            <person name="McFadden G.I."/>
            <person name="Lane C.E."/>
            <person name="Keeling P.J."/>
            <person name="Gray M.W."/>
            <person name="Grigoriev I.V."/>
            <person name="Archibald J.M."/>
        </authorList>
    </citation>
    <scope>NUCLEOTIDE SEQUENCE</scope>
    <source>
        <strain evidence="6 8">CCMP2712</strain>
    </source>
</reference>
<reference evidence="7" key="3">
    <citation type="submission" date="2016-03" db="UniProtKB">
        <authorList>
            <consortium name="EnsemblProtists"/>
        </authorList>
    </citation>
    <scope>IDENTIFICATION</scope>
</reference>
<accession>L1IXE4</accession>
<keyword evidence="8" id="KW-1185">Reference proteome</keyword>
<evidence type="ECO:0000313" key="6">
    <source>
        <dbReference type="EMBL" id="EKX40559.1"/>
    </source>
</evidence>
<feature type="domain" description="FAD/NAD(P)-binding" evidence="5">
    <location>
        <begin position="362"/>
        <end position="489"/>
    </location>
</feature>
<dbReference type="Pfam" id="PF02852">
    <property type="entry name" value="Pyr_redox_dim"/>
    <property type="match status" value="1"/>
</dbReference>